<comment type="caution">
    <text evidence="1">The sequence shown here is derived from an EMBL/GenBank/DDBJ whole genome shotgun (WGS) entry which is preliminary data.</text>
</comment>
<dbReference type="AlphaFoldDB" id="A0A9J5XL15"/>
<evidence type="ECO:0000313" key="1">
    <source>
        <dbReference type="EMBL" id="KAG5588525.1"/>
    </source>
</evidence>
<dbReference type="OrthoDB" id="1292568at2759"/>
<dbReference type="EMBL" id="JACXVP010000009">
    <property type="protein sequence ID" value="KAG5588525.1"/>
    <property type="molecule type" value="Genomic_DNA"/>
</dbReference>
<sequence length="196" mass="23583">MQFRCVFKNFDALVLDSNFTHVHHLRSMTREGETKFLMGKLKSIWYRSKRRWKIHLDGNFDCHDQYFNGPCVNGSYYNWKYDKEHVRIFNPSTRKMVVLPYQRKYSRLVESSFYYSLGYEPSEGQNSIARLLGCFTGQNDLDVDDISKPKYCPPQEFYYYHNGEIIFIAIKNNVLFYNFYDVEKIVGDIWKFMELQ</sequence>
<name>A0A9J5XL15_SOLCO</name>
<proteinExistence type="predicted"/>
<protein>
    <submittedName>
        <fullName evidence="1">Uncharacterized protein</fullName>
    </submittedName>
</protein>
<gene>
    <name evidence="1" type="ORF">H5410_048959</name>
</gene>
<evidence type="ECO:0000313" key="2">
    <source>
        <dbReference type="Proteomes" id="UP000824120"/>
    </source>
</evidence>
<accession>A0A9J5XL15</accession>
<organism evidence="1 2">
    <name type="scientific">Solanum commersonii</name>
    <name type="common">Commerson's wild potato</name>
    <name type="synonym">Commerson's nightshade</name>
    <dbReference type="NCBI Taxonomy" id="4109"/>
    <lineage>
        <taxon>Eukaryota</taxon>
        <taxon>Viridiplantae</taxon>
        <taxon>Streptophyta</taxon>
        <taxon>Embryophyta</taxon>
        <taxon>Tracheophyta</taxon>
        <taxon>Spermatophyta</taxon>
        <taxon>Magnoliopsida</taxon>
        <taxon>eudicotyledons</taxon>
        <taxon>Gunneridae</taxon>
        <taxon>Pentapetalae</taxon>
        <taxon>asterids</taxon>
        <taxon>lamiids</taxon>
        <taxon>Solanales</taxon>
        <taxon>Solanaceae</taxon>
        <taxon>Solanoideae</taxon>
        <taxon>Solaneae</taxon>
        <taxon>Solanum</taxon>
    </lineage>
</organism>
<dbReference type="Proteomes" id="UP000824120">
    <property type="component" value="Chromosome 9"/>
</dbReference>
<keyword evidence="2" id="KW-1185">Reference proteome</keyword>
<reference evidence="1 2" key="1">
    <citation type="submission" date="2020-09" db="EMBL/GenBank/DDBJ databases">
        <title>De no assembly of potato wild relative species, Solanum commersonii.</title>
        <authorList>
            <person name="Cho K."/>
        </authorList>
    </citation>
    <scope>NUCLEOTIDE SEQUENCE [LARGE SCALE GENOMIC DNA]</scope>
    <source>
        <strain evidence="1">LZ3.2</strain>
        <tissue evidence="1">Leaf</tissue>
    </source>
</reference>